<dbReference type="OrthoDB" id="1117124at2"/>
<dbReference type="GO" id="GO:0022857">
    <property type="term" value="F:transmembrane transporter activity"/>
    <property type="evidence" value="ECO:0007669"/>
    <property type="project" value="InterPro"/>
</dbReference>
<dbReference type="Proteomes" id="UP000238949">
    <property type="component" value="Unassembled WGS sequence"/>
</dbReference>
<keyword evidence="2 4" id="KW-1133">Transmembrane helix</keyword>
<feature type="transmembrane region" description="Helical" evidence="4">
    <location>
        <begin position="100"/>
        <end position="118"/>
    </location>
</feature>
<proteinExistence type="predicted"/>
<accession>A0A2S9V6Q8</accession>
<feature type="transmembrane region" description="Helical" evidence="4">
    <location>
        <begin position="335"/>
        <end position="357"/>
    </location>
</feature>
<dbReference type="RefSeq" id="WP_105935873.1">
    <property type="nucleotide sequence ID" value="NZ_PVNP01000192.1"/>
</dbReference>
<evidence type="ECO:0000313" key="5">
    <source>
        <dbReference type="EMBL" id="PRO72160.1"/>
    </source>
</evidence>
<feature type="transmembrane region" description="Helical" evidence="4">
    <location>
        <begin position="73"/>
        <end position="94"/>
    </location>
</feature>
<reference evidence="6" key="1">
    <citation type="journal article" date="2020" name="Int. J. Syst. Evol. Microbiol.">
        <title>Alteromonas alba sp. nov., a marine bacterium isolated from the seawater of the West Pacific Ocean.</title>
        <authorList>
            <person name="Sun C."/>
            <person name="Wu Y.-H."/>
            <person name="Xamxidin M."/>
            <person name="Cheng H."/>
            <person name="Xu X.-W."/>
        </authorList>
    </citation>
    <scope>NUCLEOTIDE SEQUENCE [LARGE SCALE GENOMIC DNA]</scope>
    <source>
        <strain evidence="6">190</strain>
    </source>
</reference>
<protein>
    <submittedName>
        <fullName evidence="5">MFS transporter</fullName>
    </submittedName>
</protein>
<keyword evidence="6" id="KW-1185">Reference proteome</keyword>
<dbReference type="EMBL" id="PVNP01000192">
    <property type="protein sequence ID" value="PRO72160.1"/>
    <property type="molecule type" value="Genomic_DNA"/>
</dbReference>
<feature type="transmembrane region" description="Helical" evidence="4">
    <location>
        <begin position="138"/>
        <end position="161"/>
    </location>
</feature>
<feature type="transmembrane region" description="Helical" evidence="4">
    <location>
        <begin position="246"/>
        <end position="267"/>
    </location>
</feature>
<keyword evidence="1 4" id="KW-0812">Transmembrane</keyword>
<dbReference type="Gene3D" id="1.20.1250.20">
    <property type="entry name" value="MFS general substrate transporter like domains"/>
    <property type="match status" value="1"/>
</dbReference>
<dbReference type="SUPFAM" id="SSF103473">
    <property type="entry name" value="MFS general substrate transporter"/>
    <property type="match status" value="1"/>
</dbReference>
<dbReference type="AlphaFoldDB" id="A0A2S9V6Q8"/>
<comment type="caution">
    <text evidence="5">The sequence shown here is derived from an EMBL/GenBank/DDBJ whole genome shotgun (WGS) entry which is preliminary data.</text>
</comment>
<organism evidence="5 6">
    <name type="scientific">Alteromonas alba</name>
    <dbReference type="NCBI Taxonomy" id="2079529"/>
    <lineage>
        <taxon>Bacteria</taxon>
        <taxon>Pseudomonadati</taxon>
        <taxon>Pseudomonadota</taxon>
        <taxon>Gammaproteobacteria</taxon>
        <taxon>Alteromonadales</taxon>
        <taxon>Alteromonadaceae</taxon>
        <taxon>Alteromonas/Salinimonas group</taxon>
        <taxon>Alteromonas</taxon>
    </lineage>
</organism>
<name>A0A2S9V6Q8_9ALTE</name>
<evidence type="ECO:0000256" key="3">
    <source>
        <dbReference type="ARBA" id="ARBA00023136"/>
    </source>
</evidence>
<sequence length="391" mass="41695">MNSAKLRLIASLASTKLADLLISAKTTLPALMLALGAPAWMISWLVPIRESGALLPQAAIGVVLRNYPARHHVWRLGMIVQSFSLLAIILGALWYEGMTAGWFVLGGLCLLSLGRSACSLTMKDIQADVADKGDRGKLLGIASTTSGVLTLIIAVPLVYFADQLGETLIFGLLIGAVTAMLLGLFILLPVKSCVEADEDERQGGHSWWDFDAVVYKFIVVRGLFVHSALVAPYFMLETEQEASSLLPFYIGAQAAATMLSSFIWGSVADYSARLTLQLAGVLALIACGGLLLLPGHSLWISGGLFFVLAVAHTGVRTGRKTYSLDVKDGQQRTELVAFSNTAIGIILLGFGALYAALKSAFDINIVATMAVMLLVGIGLSFILPKEKQQPA</sequence>
<feature type="transmembrane region" description="Helical" evidence="4">
    <location>
        <begin position="167"/>
        <end position="190"/>
    </location>
</feature>
<feature type="transmembrane region" description="Helical" evidence="4">
    <location>
        <begin position="274"/>
        <end position="292"/>
    </location>
</feature>
<evidence type="ECO:0000256" key="1">
    <source>
        <dbReference type="ARBA" id="ARBA00022692"/>
    </source>
</evidence>
<feature type="transmembrane region" description="Helical" evidence="4">
    <location>
        <begin position="210"/>
        <end position="234"/>
    </location>
</feature>
<evidence type="ECO:0000256" key="2">
    <source>
        <dbReference type="ARBA" id="ARBA00022989"/>
    </source>
</evidence>
<keyword evidence="3 4" id="KW-0472">Membrane</keyword>
<dbReference type="Pfam" id="PF07690">
    <property type="entry name" value="MFS_1"/>
    <property type="match status" value="1"/>
</dbReference>
<dbReference type="InterPro" id="IPR011701">
    <property type="entry name" value="MFS"/>
</dbReference>
<evidence type="ECO:0000256" key="4">
    <source>
        <dbReference type="SAM" id="Phobius"/>
    </source>
</evidence>
<dbReference type="InterPro" id="IPR036259">
    <property type="entry name" value="MFS_trans_sf"/>
</dbReference>
<feature type="transmembrane region" description="Helical" evidence="4">
    <location>
        <begin position="363"/>
        <end position="383"/>
    </location>
</feature>
<feature type="transmembrane region" description="Helical" evidence="4">
    <location>
        <begin position="298"/>
        <end position="315"/>
    </location>
</feature>
<evidence type="ECO:0000313" key="6">
    <source>
        <dbReference type="Proteomes" id="UP000238949"/>
    </source>
</evidence>
<gene>
    <name evidence="5" type="ORF">C6Y40_18455</name>
</gene>